<comment type="similarity">
    <text evidence="1">Belongs to the CinA family.</text>
</comment>
<dbReference type="Gene3D" id="3.40.980.10">
    <property type="entry name" value="MoaB/Mog-like domain"/>
    <property type="match status" value="1"/>
</dbReference>
<comment type="caution">
    <text evidence="3">The sequence shown here is derived from an EMBL/GenBank/DDBJ whole genome shotgun (WGS) entry which is preliminary data.</text>
</comment>
<keyword evidence="4" id="KW-1185">Reference proteome</keyword>
<dbReference type="Pfam" id="PF00994">
    <property type="entry name" value="MoCF_biosynth"/>
    <property type="match status" value="1"/>
</dbReference>
<name>A0A502KYI6_9GAMM</name>
<dbReference type="InterPro" id="IPR036653">
    <property type="entry name" value="CinA-like_C"/>
</dbReference>
<sequence length="430" mass="46765">MNKTLNIQLLLTGDELMSGDILDSNSAMIAQELKNLGLELTKKTTVGDNLELLTAEINAISQQADILIINGGLGPTIDDLTALALGKATSQALEQHPQAVEQIKAWCEKRNSPLNEPNLKQAYLPKGCTIIPNKNGSAPGFIVSHQQCDIYCTPGVPHELKSMLLEHMIPAIAKLVPSNTVSDTIRLQVFGLGESSLQKTINEQLPDWPDDIEIGFRAGIPLLEVKLTCRSKQALQQKELWLVKLKSLLGDHYIETVQGSPKALAEHTLFLLQQSNYQISCAESCTGGLIASLLTNISGSSKSFEAGYVTYSNAMKIDMLSVKPELIEQHGAVSQQVVLAMAKGALVRSKSDLAIAVSGIAGPDGGSEEKPVGTVWIAWGSKEHLQSQCLLLPLSRKYFQQYVAHIALDLIRRRLLNSTETPNYVIERGV</sequence>
<dbReference type="HAMAP" id="MF_00226_B">
    <property type="entry name" value="CinA_B"/>
    <property type="match status" value="1"/>
</dbReference>
<dbReference type="InterPro" id="IPR050101">
    <property type="entry name" value="CinA"/>
</dbReference>
<dbReference type="AlphaFoldDB" id="A0A502KYI6"/>
<dbReference type="EMBL" id="SAWY01000010">
    <property type="protein sequence ID" value="TPH16748.1"/>
    <property type="molecule type" value="Genomic_DNA"/>
</dbReference>
<dbReference type="Pfam" id="PF02464">
    <property type="entry name" value="CinA"/>
    <property type="match status" value="1"/>
</dbReference>
<dbReference type="OrthoDB" id="9801454at2"/>
<reference evidence="3 4" key="1">
    <citation type="submission" date="2019-01" db="EMBL/GenBank/DDBJ databases">
        <title>Litorilituus lipolytica sp. nov., isolated from intertidal sand of the Yellow Sea in China.</title>
        <authorList>
            <person name="Liu A."/>
        </authorList>
    </citation>
    <scope>NUCLEOTIDE SEQUENCE [LARGE SCALE GENOMIC DNA]</scope>
    <source>
        <strain evidence="3 4">RZ04</strain>
    </source>
</reference>
<dbReference type="SUPFAM" id="SSF142433">
    <property type="entry name" value="CinA-like"/>
    <property type="match status" value="1"/>
</dbReference>
<dbReference type="SMART" id="SM00852">
    <property type="entry name" value="MoCF_biosynth"/>
    <property type="match status" value="1"/>
</dbReference>
<dbReference type="InterPro" id="IPR008135">
    <property type="entry name" value="Competence-induced_CinA"/>
</dbReference>
<gene>
    <name evidence="3" type="ORF">EPA86_05990</name>
</gene>
<dbReference type="PANTHER" id="PTHR13939">
    <property type="entry name" value="NICOTINAMIDE-NUCLEOTIDE AMIDOHYDROLASE PNCC"/>
    <property type="match status" value="1"/>
</dbReference>
<feature type="domain" description="MoaB/Mog" evidence="2">
    <location>
        <begin position="8"/>
        <end position="174"/>
    </location>
</feature>
<proteinExistence type="inferred from homology"/>
<organism evidence="3 4">
    <name type="scientific">Litorilituus lipolyticus</name>
    <dbReference type="NCBI Taxonomy" id="2491017"/>
    <lineage>
        <taxon>Bacteria</taxon>
        <taxon>Pseudomonadati</taxon>
        <taxon>Pseudomonadota</taxon>
        <taxon>Gammaproteobacteria</taxon>
        <taxon>Alteromonadales</taxon>
        <taxon>Colwelliaceae</taxon>
        <taxon>Litorilituus</taxon>
    </lineage>
</organism>
<dbReference type="NCBIfam" id="TIGR00199">
    <property type="entry name" value="PncC_domain"/>
    <property type="match status" value="1"/>
</dbReference>
<dbReference type="NCBIfam" id="TIGR00200">
    <property type="entry name" value="cinA_nterm"/>
    <property type="match status" value="1"/>
</dbReference>
<dbReference type="CDD" id="cd00885">
    <property type="entry name" value="cinA"/>
    <property type="match status" value="1"/>
</dbReference>
<evidence type="ECO:0000259" key="2">
    <source>
        <dbReference type="SMART" id="SM00852"/>
    </source>
</evidence>
<dbReference type="InterPro" id="IPR001453">
    <property type="entry name" value="MoaB/Mog_dom"/>
</dbReference>
<dbReference type="SUPFAM" id="SSF53218">
    <property type="entry name" value="Molybdenum cofactor biosynthesis proteins"/>
    <property type="match status" value="1"/>
</dbReference>
<dbReference type="Proteomes" id="UP000315303">
    <property type="component" value="Unassembled WGS sequence"/>
</dbReference>
<evidence type="ECO:0000256" key="1">
    <source>
        <dbReference type="HAMAP-Rule" id="MF_00226"/>
    </source>
</evidence>
<evidence type="ECO:0000313" key="4">
    <source>
        <dbReference type="Proteomes" id="UP000315303"/>
    </source>
</evidence>
<protein>
    <recommendedName>
        <fullName evidence="1">CinA-like protein</fullName>
    </recommendedName>
</protein>
<evidence type="ECO:0000313" key="3">
    <source>
        <dbReference type="EMBL" id="TPH16748.1"/>
    </source>
</evidence>
<dbReference type="Gene3D" id="3.90.950.20">
    <property type="entry name" value="CinA-like"/>
    <property type="match status" value="1"/>
</dbReference>
<accession>A0A502KYI6</accession>
<dbReference type="InterPro" id="IPR008136">
    <property type="entry name" value="CinA_C"/>
</dbReference>
<dbReference type="PANTHER" id="PTHR13939:SF0">
    <property type="entry name" value="NMN AMIDOHYDROLASE-LIKE PROTEIN YFAY"/>
    <property type="match status" value="1"/>
</dbReference>
<dbReference type="InterPro" id="IPR036425">
    <property type="entry name" value="MoaB/Mog-like_dom_sf"/>
</dbReference>
<dbReference type="PIRSF" id="PIRSF006728">
    <property type="entry name" value="CinA"/>
    <property type="match status" value="1"/>
</dbReference>